<accession>A0A511JCA2</accession>
<gene>
    <name evidence="3" type="ORF">CCO02nite_22790</name>
</gene>
<dbReference type="Proteomes" id="UP000321720">
    <property type="component" value="Unassembled WGS sequence"/>
</dbReference>
<dbReference type="Gene3D" id="1.20.5.320">
    <property type="entry name" value="6-Phosphogluconate Dehydrogenase, domain 3"/>
    <property type="match status" value="1"/>
</dbReference>
<evidence type="ECO:0008006" key="5">
    <source>
        <dbReference type="Google" id="ProtNLM"/>
    </source>
</evidence>
<feature type="signal peptide" evidence="2">
    <location>
        <begin position="1"/>
        <end position="23"/>
    </location>
</feature>
<dbReference type="Pfam" id="PF01391">
    <property type="entry name" value="Collagen"/>
    <property type="match status" value="1"/>
</dbReference>
<evidence type="ECO:0000313" key="3">
    <source>
        <dbReference type="EMBL" id="GEL95621.1"/>
    </source>
</evidence>
<name>A0A511JCA2_9CELL</name>
<protein>
    <recommendedName>
        <fullName evidence="5">Collagen-like protein</fullName>
    </recommendedName>
</protein>
<evidence type="ECO:0000256" key="1">
    <source>
        <dbReference type="SAM" id="MobiDB-lite"/>
    </source>
</evidence>
<sequence>MKSQRKTVTAAAVSLGVIALVLAGGGGAAYSAAKIDGADIMAGTVKSEQLKNGSIGTWDIKNGTLQGADISSSFKNWVRAQAGEDGAKGDKGDTGAKGDTGETGAKGDKGDTGDTGIQGIQGVPGEAGVQGEPGDSYLAGAYYAVAKYDVGNTNEGAIATVACSAVTDVAVSGGVQVVDSSKNTPVSSSFPGRMDWNTNTPKVDRLDGWIVQFGGNAGATADKAPEKVNIWALCVPDLTVPVVTTFVQSEG</sequence>
<dbReference type="OrthoDB" id="5198353at2"/>
<dbReference type="EMBL" id="BJWG01000010">
    <property type="protein sequence ID" value="GEL95621.1"/>
    <property type="molecule type" value="Genomic_DNA"/>
</dbReference>
<keyword evidence="2" id="KW-0732">Signal</keyword>
<comment type="caution">
    <text evidence="3">The sequence shown here is derived from an EMBL/GenBank/DDBJ whole genome shotgun (WGS) entry which is preliminary data.</text>
</comment>
<feature type="region of interest" description="Disordered" evidence="1">
    <location>
        <begin position="83"/>
        <end position="131"/>
    </location>
</feature>
<keyword evidence="4" id="KW-1185">Reference proteome</keyword>
<reference evidence="3 4" key="1">
    <citation type="submission" date="2019-07" db="EMBL/GenBank/DDBJ databases">
        <title>Whole genome shotgun sequence of Cellulomonas composti NBRC 100758.</title>
        <authorList>
            <person name="Hosoyama A."/>
            <person name="Uohara A."/>
            <person name="Ohji S."/>
            <person name="Ichikawa N."/>
        </authorList>
    </citation>
    <scope>NUCLEOTIDE SEQUENCE [LARGE SCALE GENOMIC DNA]</scope>
    <source>
        <strain evidence="3 4">NBRC 100758</strain>
    </source>
</reference>
<evidence type="ECO:0000256" key="2">
    <source>
        <dbReference type="SAM" id="SignalP"/>
    </source>
</evidence>
<proteinExistence type="predicted"/>
<feature type="chain" id="PRO_5039562713" description="Collagen-like protein" evidence="2">
    <location>
        <begin position="24"/>
        <end position="251"/>
    </location>
</feature>
<evidence type="ECO:0000313" key="4">
    <source>
        <dbReference type="Proteomes" id="UP000321720"/>
    </source>
</evidence>
<feature type="compositionally biased region" description="Basic and acidic residues" evidence="1">
    <location>
        <begin position="85"/>
        <end position="112"/>
    </location>
</feature>
<organism evidence="3 4">
    <name type="scientific">Cellulomonas composti</name>
    <dbReference type="NCBI Taxonomy" id="266130"/>
    <lineage>
        <taxon>Bacteria</taxon>
        <taxon>Bacillati</taxon>
        <taxon>Actinomycetota</taxon>
        <taxon>Actinomycetes</taxon>
        <taxon>Micrococcales</taxon>
        <taxon>Cellulomonadaceae</taxon>
        <taxon>Cellulomonas</taxon>
    </lineage>
</organism>
<dbReference type="InterPro" id="IPR008160">
    <property type="entry name" value="Collagen"/>
</dbReference>
<dbReference type="AlphaFoldDB" id="A0A511JCA2"/>
<dbReference type="RefSeq" id="WP_146843261.1">
    <property type="nucleotide sequence ID" value="NZ_BJWG01000010.1"/>
</dbReference>